<comment type="caution">
    <text evidence="2">The sequence shown here is derived from an EMBL/GenBank/DDBJ whole genome shotgun (WGS) entry which is preliminary data.</text>
</comment>
<reference evidence="2 3" key="1">
    <citation type="submission" date="2020-04" db="EMBL/GenBank/DDBJ databases">
        <authorList>
            <person name="Doyle D.A."/>
        </authorList>
    </citation>
    <scope>NUCLEOTIDE SEQUENCE [LARGE SCALE GENOMIC DNA]</scope>
    <source>
        <strain evidence="2 3">P21</strain>
    </source>
</reference>
<evidence type="ECO:0000313" key="3">
    <source>
        <dbReference type="Proteomes" id="UP000537131"/>
    </source>
</evidence>
<evidence type="ECO:0000256" key="1">
    <source>
        <dbReference type="SAM" id="Phobius"/>
    </source>
</evidence>
<accession>A0A7Y0EKG7</accession>
<proteinExistence type="predicted"/>
<keyword evidence="1" id="KW-1133">Transmembrane helix</keyword>
<keyword evidence="1" id="KW-0472">Membrane</keyword>
<name>A0A7Y0EKG7_9CLOT</name>
<keyword evidence="1" id="KW-0812">Transmembrane</keyword>
<evidence type="ECO:0000313" key="2">
    <source>
        <dbReference type="EMBL" id="NMM65138.1"/>
    </source>
</evidence>
<organism evidence="2 3">
    <name type="scientific">Clostridium muellerianum</name>
    <dbReference type="NCBI Taxonomy" id="2716538"/>
    <lineage>
        <taxon>Bacteria</taxon>
        <taxon>Bacillati</taxon>
        <taxon>Bacillota</taxon>
        <taxon>Clostridia</taxon>
        <taxon>Eubacteriales</taxon>
        <taxon>Clostridiaceae</taxon>
        <taxon>Clostridium</taxon>
    </lineage>
</organism>
<feature type="transmembrane region" description="Helical" evidence="1">
    <location>
        <begin position="6"/>
        <end position="39"/>
    </location>
</feature>
<keyword evidence="3" id="KW-1185">Reference proteome</keyword>
<dbReference type="Proteomes" id="UP000537131">
    <property type="component" value="Unassembled WGS sequence"/>
</dbReference>
<dbReference type="RefSeq" id="WP_169299726.1">
    <property type="nucleotide sequence ID" value="NZ_JABBNI010000063.1"/>
</dbReference>
<gene>
    <name evidence="2" type="ORF">HBE96_21370</name>
</gene>
<reference evidence="2 3" key="2">
    <citation type="submission" date="2020-06" db="EMBL/GenBank/DDBJ databases">
        <title>Complete Genome Sequence of Clostridium muelleri sp. nov. P21T, an Acid-Alcohol Producing Acetogen Isolated from Old Hay.</title>
        <authorList>
            <person name="Duncan K.E."/>
            <person name="Tanner R.S."/>
        </authorList>
    </citation>
    <scope>NUCLEOTIDE SEQUENCE [LARGE SCALE GENOMIC DNA]</scope>
    <source>
        <strain evidence="2 3">P21</strain>
    </source>
</reference>
<protein>
    <submittedName>
        <fullName evidence="2">Uncharacterized protein</fullName>
    </submittedName>
</protein>
<dbReference type="EMBL" id="JABBNI010000063">
    <property type="protein sequence ID" value="NMM65138.1"/>
    <property type="molecule type" value="Genomic_DNA"/>
</dbReference>
<dbReference type="AlphaFoldDB" id="A0A7Y0EKG7"/>
<sequence>MLLVKWAIGGAVLGAIAAIMTGTSIGSGIVFGGIVGVILRKWIARKLWM</sequence>